<protein>
    <submittedName>
        <fullName evidence="1">Uncharacterized protein</fullName>
    </submittedName>
</protein>
<dbReference type="Proteomes" id="UP001205906">
    <property type="component" value="Unassembled WGS sequence"/>
</dbReference>
<proteinExistence type="predicted"/>
<organism evidence="1 2">
    <name type="scientific">Mesorhizobium liriopis</name>
    <dbReference type="NCBI Taxonomy" id="2953882"/>
    <lineage>
        <taxon>Bacteria</taxon>
        <taxon>Pseudomonadati</taxon>
        <taxon>Pseudomonadota</taxon>
        <taxon>Alphaproteobacteria</taxon>
        <taxon>Hyphomicrobiales</taxon>
        <taxon>Phyllobacteriaceae</taxon>
        <taxon>Mesorhizobium</taxon>
    </lineage>
</organism>
<evidence type="ECO:0000313" key="2">
    <source>
        <dbReference type="Proteomes" id="UP001205906"/>
    </source>
</evidence>
<reference evidence="1 2" key="1">
    <citation type="submission" date="2022-06" db="EMBL/GenBank/DDBJ databases">
        <title>Mesorhizobium sp. strain RP14 Genome sequencing and assembly.</title>
        <authorList>
            <person name="Kim I."/>
        </authorList>
    </citation>
    <scope>NUCLEOTIDE SEQUENCE [LARGE SCALE GENOMIC DNA]</scope>
    <source>
        <strain evidence="2">RP14(2022)</strain>
    </source>
</reference>
<sequence>MNSHGDPDNVCKNDKAARAELEDVAAAGHPPDTYAISHDWCSGKQTNWQHAQVGFPKNDNWIVGFSDRVGVIEPSREKRSVTSA</sequence>
<comment type="caution">
    <text evidence="1">The sequence shown here is derived from an EMBL/GenBank/DDBJ whole genome shotgun (WGS) entry which is preliminary data.</text>
</comment>
<dbReference type="RefSeq" id="WP_252818844.1">
    <property type="nucleotide sequence ID" value="NZ_JAMXQS010000005.1"/>
</dbReference>
<gene>
    <name evidence="1" type="ORF">NGM99_10970</name>
</gene>
<keyword evidence="2" id="KW-1185">Reference proteome</keyword>
<accession>A0ABT1C655</accession>
<dbReference type="EMBL" id="JAMXQS010000005">
    <property type="protein sequence ID" value="MCO6050305.1"/>
    <property type="molecule type" value="Genomic_DNA"/>
</dbReference>
<name>A0ABT1C655_9HYPH</name>
<evidence type="ECO:0000313" key="1">
    <source>
        <dbReference type="EMBL" id="MCO6050305.1"/>
    </source>
</evidence>